<dbReference type="EMBL" id="CYYV01000018">
    <property type="protein sequence ID" value="CUO87878.1"/>
    <property type="molecule type" value="Genomic_DNA"/>
</dbReference>
<gene>
    <name evidence="1" type="ORF">ERS852406_03069</name>
    <name evidence="2" type="ORF">ERS852498_02862</name>
</gene>
<evidence type="ECO:0000313" key="4">
    <source>
        <dbReference type="Proteomes" id="UP000095709"/>
    </source>
</evidence>
<dbReference type="RefSeq" id="WP_055228551.1">
    <property type="nucleotide sequence ID" value="NZ_CABJFB010000014.1"/>
</dbReference>
<dbReference type="EMBL" id="CZAL01000017">
    <property type="protein sequence ID" value="CUP80420.1"/>
    <property type="molecule type" value="Genomic_DNA"/>
</dbReference>
<sequence>MEHTWTKDFYQETDPAKRQQILKEYIGEEEAWEEEYRARLWTARYGQRRLQKDEFVKCLMELKYLAEGTSLDPGGDRRKMGARILSTLCLAEAMQSDEGYQKILADELYNVFLKFIQVSRGGRGFTSLVFGMGQLSEEGIAKKIAEQISVIAFKAPRLLHMEKEFTLLREAALRAYRQEYPNREHFLNKY</sequence>
<accession>A0A174IR96</accession>
<name>A0A174IR96_9FIRM</name>
<dbReference type="Pfam" id="PF20190">
    <property type="entry name" value="DUF6553"/>
    <property type="match status" value="1"/>
</dbReference>
<dbReference type="Proteomes" id="UP000095706">
    <property type="component" value="Unassembled WGS sequence"/>
</dbReference>
<organism evidence="1 3">
    <name type="scientific">Fusicatenibacter saccharivorans</name>
    <dbReference type="NCBI Taxonomy" id="1150298"/>
    <lineage>
        <taxon>Bacteria</taxon>
        <taxon>Bacillati</taxon>
        <taxon>Bacillota</taxon>
        <taxon>Clostridia</taxon>
        <taxon>Lachnospirales</taxon>
        <taxon>Lachnospiraceae</taxon>
        <taxon>Fusicatenibacter</taxon>
    </lineage>
</organism>
<protein>
    <submittedName>
        <fullName evidence="1">Uncharacterized protein</fullName>
    </submittedName>
</protein>
<evidence type="ECO:0000313" key="1">
    <source>
        <dbReference type="EMBL" id="CUO87878.1"/>
    </source>
</evidence>
<proteinExistence type="predicted"/>
<evidence type="ECO:0000313" key="2">
    <source>
        <dbReference type="EMBL" id="CUP80420.1"/>
    </source>
</evidence>
<evidence type="ECO:0000313" key="3">
    <source>
        <dbReference type="Proteomes" id="UP000095706"/>
    </source>
</evidence>
<dbReference type="Proteomes" id="UP000095709">
    <property type="component" value="Unassembled WGS sequence"/>
</dbReference>
<dbReference type="InterPro" id="IPR046683">
    <property type="entry name" value="DUF6553"/>
</dbReference>
<dbReference type="AlphaFoldDB" id="A0A174IR96"/>
<reference evidence="3 4" key="1">
    <citation type="submission" date="2015-09" db="EMBL/GenBank/DDBJ databases">
        <authorList>
            <consortium name="Pathogen Informatics"/>
        </authorList>
    </citation>
    <scope>NUCLEOTIDE SEQUENCE [LARGE SCALE GENOMIC DNA]</scope>
    <source>
        <strain evidence="1 3">2789STDY5608849</strain>
        <strain evidence="2 4">2789STDY5834885</strain>
    </source>
</reference>